<feature type="transmembrane region" description="Helical" evidence="8">
    <location>
        <begin position="107"/>
        <end position="130"/>
    </location>
</feature>
<feature type="transmembrane region" description="Helical" evidence="8">
    <location>
        <begin position="40"/>
        <end position="59"/>
    </location>
</feature>
<dbReference type="Proteomes" id="UP000317572">
    <property type="component" value="Chromosome"/>
</dbReference>
<feature type="transmembrane region" description="Helical" evidence="8">
    <location>
        <begin position="142"/>
        <end position="159"/>
    </location>
</feature>
<comment type="similarity">
    <text evidence="7">Belongs to the phosphoethanolamine transferase family.</text>
</comment>
<keyword evidence="2" id="KW-1003">Cell membrane</keyword>
<feature type="domain" description="Sulfatase N-terminal" evidence="9">
    <location>
        <begin position="210"/>
        <end position="472"/>
    </location>
</feature>
<dbReference type="Gene3D" id="3.40.720.10">
    <property type="entry name" value="Alkaline Phosphatase, subunit A"/>
    <property type="match status" value="1"/>
</dbReference>
<feature type="transmembrane region" description="Helical" evidence="8">
    <location>
        <begin position="15"/>
        <end position="34"/>
    </location>
</feature>
<keyword evidence="6 8" id="KW-0472">Membrane</keyword>
<dbReference type="EMBL" id="CP033893">
    <property type="protein sequence ID" value="QDL30670.1"/>
    <property type="molecule type" value="Genomic_DNA"/>
</dbReference>
<evidence type="ECO:0000256" key="6">
    <source>
        <dbReference type="ARBA" id="ARBA00023136"/>
    </source>
</evidence>
<evidence type="ECO:0000256" key="3">
    <source>
        <dbReference type="ARBA" id="ARBA00022679"/>
    </source>
</evidence>
<dbReference type="PANTHER" id="PTHR30443:SF4">
    <property type="entry name" value="PHOSPHOETHANOLAMINE TRANSFERASE OPGE-RELATED"/>
    <property type="match status" value="1"/>
</dbReference>
<dbReference type="InterPro" id="IPR017850">
    <property type="entry name" value="Alkaline_phosphatase_core_sf"/>
</dbReference>
<accession>A0A515CRB6</accession>
<evidence type="ECO:0000256" key="8">
    <source>
        <dbReference type="SAM" id="Phobius"/>
    </source>
</evidence>
<evidence type="ECO:0000256" key="5">
    <source>
        <dbReference type="ARBA" id="ARBA00022989"/>
    </source>
</evidence>
<keyword evidence="5 8" id="KW-1133">Transmembrane helix</keyword>
<evidence type="ECO:0000313" key="11">
    <source>
        <dbReference type="Proteomes" id="UP000317572"/>
    </source>
</evidence>
<dbReference type="InterPro" id="IPR058130">
    <property type="entry name" value="PEA_transf_C"/>
</dbReference>
<comment type="subcellular location">
    <subcellularLocation>
        <location evidence="1">Cell membrane</location>
        <topology evidence="1">Multi-pass membrane protein</topology>
    </subcellularLocation>
</comment>
<dbReference type="SUPFAM" id="SSF53649">
    <property type="entry name" value="Alkaline phosphatase-like"/>
    <property type="match status" value="1"/>
</dbReference>
<dbReference type="InterPro" id="IPR040423">
    <property type="entry name" value="PEA_transferase"/>
</dbReference>
<evidence type="ECO:0000256" key="7">
    <source>
        <dbReference type="ARBA" id="ARBA00038481"/>
    </source>
</evidence>
<evidence type="ECO:0000256" key="2">
    <source>
        <dbReference type="ARBA" id="ARBA00022475"/>
    </source>
</evidence>
<feature type="transmembrane region" description="Helical" evidence="8">
    <location>
        <begin position="66"/>
        <end position="87"/>
    </location>
</feature>
<dbReference type="PANTHER" id="PTHR30443">
    <property type="entry name" value="INNER MEMBRANE PROTEIN"/>
    <property type="match status" value="1"/>
</dbReference>
<name>A0A515CRB6_SERLI</name>
<dbReference type="GO" id="GO:0009244">
    <property type="term" value="P:lipopolysaccharide core region biosynthetic process"/>
    <property type="evidence" value="ECO:0007669"/>
    <property type="project" value="TreeGrafter"/>
</dbReference>
<evidence type="ECO:0000256" key="4">
    <source>
        <dbReference type="ARBA" id="ARBA00022692"/>
    </source>
</evidence>
<keyword evidence="3 10" id="KW-0808">Transferase</keyword>
<evidence type="ECO:0000313" key="10">
    <source>
        <dbReference type="EMBL" id="QDL30670.1"/>
    </source>
</evidence>
<dbReference type="InterPro" id="IPR000917">
    <property type="entry name" value="Sulfatase_N"/>
</dbReference>
<proteinExistence type="inferred from homology"/>
<organism evidence="10 11">
    <name type="scientific">Serratia liquefaciens</name>
    <dbReference type="NCBI Taxonomy" id="614"/>
    <lineage>
        <taxon>Bacteria</taxon>
        <taxon>Pseudomonadati</taxon>
        <taxon>Pseudomonadota</taxon>
        <taxon>Gammaproteobacteria</taxon>
        <taxon>Enterobacterales</taxon>
        <taxon>Yersiniaceae</taxon>
        <taxon>Serratia</taxon>
    </lineage>
</organism>
<dbReference type="GO" id="GO:0005886">
    <property type="term" value="C:plasma membrane"/>
    <property type="evidence" value="ECO:0007669"/>
    <property type="project" value="UniProtKB-SubCell"/>
</dbReference>
<dbReference type="CDD" id="cd16017">
    <property type="entry name" value="LptA"/>
    <property type="match status" value="1"/>
</dbReference>
<sequence>MKTHTAILNKLHTSVTLYALRDLLLFVVTSLILIKSMGYGGGKGVDIIFISLTLLLLSISPLTRYFLVIPYIILCAIYAPVGMIYGPPSVAVVSALFQTNRVEAVEFLHAIPTGCYLLPFATLMMLFLLARYCWRQPLSARKAMPFFLILIVVLFARILSGNAGNIKLIDFFSSLMSSYQSYNRQMIEINAGMLAEPRWTIDSVNSNQTNYVIIVGESMRRDYMSLFGYPTSTTPFLDRVNGTFYSNYISTAPNTFESLPRTLALSDGKISYISDNIVTLAKAAGLHTYWFSNQGLLGQFDAPVSKIAMFSDEYQFLKKGDYQSRNTDDDELLPLLQTALANNSPGNLYVLHIMGSHSDFCERLGGEPPVFTSSNTELACYLSTYRKTDRFIEHTYQMLQDTHSPFKLIYFSDHGLSQRTIDGKVYLRHSGDTRQNYEVPLLVLSDTDRQRIFVDEPHSAFEFIRLFARQAGIVVTHPELNMRVAGPGKRPTFNGQEMVDFDQLANDPPELL</sequence>
<dbReference type="GO" id="GO:0016776">
    <property type="term" value="F:phosphotransferase activity, phosphate group as acceptor"/>
    <property type="evidence" value="ECO:0007669"/>
    <property type="project" value="TreeGrafter"/>
</dbReference>
<evidence type="ECO:0000256" key="1">
    <source>
        <dbReference type="ARBA" id="ARBA00004651"/>
    </source>
</evidence>
<gene>
    <name evidence="10" type="ORF">EGO53_02185</name>
</gene>
<evidence type="ECO:0000259" key="9">
    <source>
        <dbReference type="Pfam" id="PF00884"/>
    </source>
</evidence>
<dbReference type="RefSeq" id="WP_142814566.1">
    <property type="nucleotide sequence ID" value="NZ_CP033893.1"/>
</dbReference>
<dbReference type="AlphaFoldDB" id="A0A515CRB6"/>
<keyword evidence="4 8" id="KW-0812">Transmembrane</keyword>
<reference evidence="10 11" key="1">
    <citation type="submission" date="2018-11" db="EMBL/GenBank/DDBJ databases">
        <title>The first complete genome of Serratia liquefaciens isolated from metalophyte plant revel distinctness adaptive mechanisms in an extreme habitat.</title>
        <authorList>
            <person name="Caneschi W.L."/>
            <person name="Sanchez A.B."/>
            <person name="Felestrino E.B."/>
            <person name="Assis R.A.B."/>
            <person name="Lemes C.G.C."/>
            <person name="Cordeiro I.F."/>
            <person name="Fonseca N.P."/>
            <person name="Villa M."/>
            <person name="Vieira I.T."/>
            <person name="Moraes L.A."/>
            <person name="Kamino L.H.Y."/>
            <person name="do Carmo F."/>
            <person name="Garcia C.M."/>
            <person name="Almeida N.F."/>
            <person name="Silva R.S."/>
            <person name="Ferro J.A."/>
            <person name="Ferro M.I.T."/>
            <person name="Varani A.M."/>
            <person name="Ferreira R.M."/>
            <person name="dos Santos V.L."/>
            <person name="Silva U.C."/>
            <person name="Setubal J.C."/>
            <person name="Moreira L.M."/>
        </authorList>
    </citation>
    <scope>NUCLEOTIDE SEQUENCE [LARGE SCALE GENOMIC DNA]</scope>
    <source>
        <strain evidence="10 11">FG3</strain>
    </source>
</reference>
<protein>
    <submittedName>
        <fullName evidence="10">Phosphoethanolamine transferase</fullName>
    </submittedName>
</protein>
<dbReference type="Pfam" id="PF00884">
    <property type="entry name" value="Sulfatase"/>
    <property type="match status" value="1"/>
</dbReference>